<keyword evidence="1" id="KW-0472">Membrane</keyword>
<feature type="transmembrane region" description="Helical" evidence="1">
    <location>
        <begin position="288"/>
        <end position="311"/>
    </location>
</feature>
<name>A0ABY2BJR3_9ACTN</name>
<keyword evidence="1" id="KW-0812">Transmembrane</keyword>
<organism evidence="2 3">
    <name type="scientific">Kribbella orskensis</name>
    <dbReference type="NCBI Taxonomy" id="2512216"/>
    <lineage>
        <taxon>Bacteria</taxon>
        <taxon>Bacillati</taxon>
        <taxon>Actinomycetota</taxon>
        <taxon>Actinomycetes</taxon>
        <taxon>Propionibacteriales</taxon>
        <taxon>Kribbellaceae</taxon>
        <taxon>Kribbella</taxon>
    </lineage>
</organism>
<feature type="transmembrane region" description="Helical" evidence="1">
    <location>
        <begin position="246"/>
        <end position="268"/>
    </location>
</feature>
<comment type="caution">
    <text evidence="2">The sequence shown here is derived from an EMBL/GenBank/DDBJ whole genome shotgun (WGS) entry which is preliminary data.</text>
</comment>
<sequence>MDAAPATRGEAEAMTTTARNPDVARVPPAWMSWVPRLALGWATAYGLVRVWFATGHAPEWKFPGGDLLIPDWPSVAACLVSAALVVAATTWPRYRLVIGLLWAAAAGWVAVSALALLDVVGGLLPGLGIPWDLAGMLSRIGALAGAALLAGTALARQRQLDPTCFGCSGRRQSLTSTPRWAVAAAWIAVGGCLLRLAAQAVVGFDTTPHAAGLSMLIFEGGFLLAGIALPLLLVYRLGKVFPRWMLLLPGAGLGAGITAYFGVGLLQMTAETLQGKVAFDGIDLPQSFFWVAVPAYFVWGVGLAVATYAYYLRTRKPCRRCGRR</sequence>
<feature type="transmembrane region" description="Helical" evidence="1">
    <location>
        <begin position="180"/>
        <end position="198"/>
    </location>
</feature>
<feature type="transmembrane region" description="Helical" evidence="1">
    <location>
        <begin position="96"/>
        <end position="116"/>
    </location>
</feature>
<gene>
    <name evidence="2" type="ORF">EV644_106105</name>
</gene>
<protein>
    <submittedName>
        <fullName evidence="2">Uncharacterized protein</fullName>
    </submittedName>
</protein>
<proteinExistence type="predicted"/>
<keyword evidence="1" id="KW-1133">Transmembrane helix</keyword>
<dbReference type="EMBL" id="SLWM01000006">
    <property type="protein sequence ID" value="TCO22798.1"/>
    <property type="molecule type" value="Genomic_DNA"/>
</dbReference>
<accession>A0ABY2BJR3</accession>
<reference evidence="2 3" key="1">
    <citation type="journal article" date="2015" name="Stand. Genomic Sci.">
        <title>Genomic Encyclopedia of Bacterial and Archaeal Type Strains, Phase III: the genomes of soil and plant-associated and newly described type strains.</title>
        <authorList>
            <person name="Whitman W.B."/>
            <person name="Woyke T."/>
            <person name="Klenk H.P."/>
            <person name="Zhou Y."/>
            <person name="Lilburn T.G."/>
            <person name="Beck B.J."/>
            <person name="De Vos P."/>
            <person name="Vandamme P."/>
            <person name="Eisen J.A."/>
            <person name="Garrity G."/>
            <person name="Hugenholtz P."/>
            <person name="Kyrpides N.C."/>
        </authorList>
    </citation>
    <scope>NUCLEOTIDE SEQUENCE [LARGE SCALE GENOMIC DNA]</scope>
    <source>
        <strain evidence="2 3">VKM Ac-2538</strain>
    </source>
</reference>
<keyword evidence="3" id="KW-1185">Reference proteome</keyword>
<feature type="transmembrane region" description="Helical" evidence="1">
    <location>
        <begin position="210"/>
        <end position="234"/>
    </location>
</feature>
<feature type="transmembrane region" description="Helical" evidence="1">
    <location>
        <begin position="33"/>
        <end position="52"/>
    </location>
</feature>
<evidence type="ECO:0000313" key="3">
    <source>
        <dbReference type="Proteomes" id="UP000295818"/>
    </source>
</evidence>
<feature type="transmembrane region" description="Helical" evidence="1">
    <location>
        <begin position="136"/>
        <end position="155"/>
    </location>
</feature>
<evidence type="ECO:0000313" key="2">
    <source>
        <dbReference type="EMBL" id="TCO22798.1"/>
    </source>
</evidence>
<feature type="transmembrane region" description="Helical" evidence="1">
    <location>
        <begin position="72"/>
        <end position="89"/>
    </location>
</feature>
<dbReference type="Proteomes" id="UP000295818">
    <property type="component" value="Unassembled WGS sequence"/>
</dbReference>
<evidence type="ECO:0000256" key="1">
    <source>
        <dbReference type="SAM" id="Phobius"/>
    </source>
</evidence>